<evidence type="ECO:0000313" key="8">
    <source>
        <dbReference type="EMBL" id="ACB33641.1"/>
    </source>
</evidence>
<dbReference type="Pfam" id="PF00072">
    <property type="entry name" value="Response_reg"/>
    <property type="match status" value="1"/>
</dbReference>
<protein>
    <submittedName>
        <fullName evidence="8">Two component transcriptional regulator, winged helix family</fullName>
    </submittedName>
</protein>
<dbReference type="EMBL" id="CP001013">
    <property type="protein sequence ID" value="ACB33641.1"/>
    <property type="molecule type" value="Genomic_DNA"/>
</dbReference>
<accession>B1Y714</accession>
<dbReference type="InterPro" id="IPR039420">
    <property type="entry name" value="WalR-like"/>
</dbReference>
<organism evidence="8 9">
    <name type="scientific">Leptothrix cholodnii (strain ATCC 51168 / LMG 8142 / SP-6)</name>
    <name type="common">Leptothrix discophora (strain SP-6)</name>
    <dbReference type="NCBI Taxonomy" id="395495"/>
    <lineage>
        <taxon>Bacteria</taxon>
        <taxon>Pseudomonadati</taxon>
        <taxon>Pseudomonadota</taxon>
        <taxon>Betaproteobacteria</taxon>
        <taxon>Burkholderiales</taxon>
        <taxon>Sphaerotilaceae</taxon>
        <taxon>Leptothrix</taxon>
    </lineage>
</organism>
<sequence>MDASILVIEDDAAARELLAGNLRHAGYTVSCASDLGEARARTKETRPDLVLLDRMVAGGHALSYARQLRGDQRTSGIAIIVIGADAPQAHDTVAALESGADDCVCKSVSVSEVLARIRAVMRRSAPQCGDQALEISGLRFDPAARRVTALGRDIELCAIEYRLLHFFMTHPDRILGRSQLLDQVWGDHVCVEERAVDIHVRRLRRALEPSGHAALIETIRGMGYRFRREEVTEVAQRRLLRPVPMPHAAYLGVGDRRRAQRRSTQ</sequence>
<dbReference type="HOGENOM" id="CLU_000445_30_4_4"/>
<gene>
    <name evidence="8" type="ordered locus">Lcho_1373</name>
</gene>
<dbReference type="eggNOG" id="COG0745">
    <property type="taxonomic scope" value="Bacteria"/>
</dbReference>
<dbReference type="STRING" id="395495.Lcho_1373"/>
<keyword evidence="3 5" id="KW-0238">DNA-binding</keyword>
<dbReference type="AlphaFoldDB" id="B1Y714"/>
<dbReference type="InterPro" id="IPR036388">
    <property type="entry name" value="WH-like_DNA-bd_sf"/>
</dbReference>
<dbReference type="PROSITE" id="PS50110">
    <property type="entry name" value="RESPONSE_REGULATORY"/>
    <property type="match status" value="1"/>
</dbReference>
<evidence type="ECO:0000259" key="7">
    <source>
        <dbReference type="PROSITE" id="PS51755"/>
    </source>
</evidence>
<dbReference type="InterPro" id="IPR001789">
    <property type="entry name" value="Sig_transdc_resp-reg_receiver"/>
</dbReference>
<evidence type="ECO:0000256" key="4">
    <source>
        <dbReference type="PROSITE-ProRule" id="PRU00169"/>
    </source>
</evidence>
<dbReference type="SMART" id="SM00448">
    <property type="entry name" value="REC"/>
    <property type="match status" value="1"/>
</dbReference>
<dbReference type="Gene3D" id="6.10.250.690">
    <property type="match status" value="1"/>
</dbReference>
<dbReference type="Gene3D" id="3.40.50.2300">
    <property type="match status" value="1"/>
</dbReference>
<dbReference type="Pfam" id="PF00486">
    <property type="entry name" value="Trans_reg_C"/>
    <property type="match status" value="1"/>
</dbReference>
<dbReference type="Proteomes" id="UP000001693">
    <property type="component" value="Chromosome"/>
</dbReference>
<dbReference type="SUPFAM" id="SSF52172">
    <property type="entry name" value="CheY-like"/>
    <property type="match status" value="1"/>
</dbReference>
<evidence type="ECO:0000256" key="5">
    <source>
        <dbReference type="PROSITE-ProRule" id="PRU01091"/>
    </source>
</evidence>
<keyword evidence="2" id="KW-0902">Two-component regulatory system</keyword>
<feature type="DNA-binding region" description="OmpR/PhoB-type" evidence="5">
    <location>
        <begin position="130"/>
        <end position="228"/>
    </location>
</feature>
<dbReference type="GO" id="GO:0000976">
    <property type="term" value="F:transcription cis-regulatory region binding"/>
    <property type="evidence" value="ECO:0007669"/>
    <property type="project" value="TreeGrafter"/>
</dbReference>
<name>B1Y714_LEPCP</name>
<keyword evidence="9" id="KW-1185">Reference proteome</keyword>
<dbReference type="InterPro" id="IPR016032">
    <property type="entry name" value="Sig_transdc_resp-reg_C-effctor"/>
</dbReference>
<dbReference type="GO" id="GO:0006355">
    <property type="term" value="P:regulation of DNA-templated transcription"/>
    <property type="evidence" value="ECO:0007669"/>
    <property type="project" value="InterPro"/>
</dbReference>
<dbReference type="InterPro" id="IPR001867">
    <property type="entry name" value="OmpR/PhoB-type_DNA-bd"/>
</dbReference>
<dbReference type="GO" id="GO:0000156">
    <property type="term" value="F:phosphorelay response regulator activity"/>
    <property type="evidence" value="ECO:0007669"/>
    <property type="project" value="TreeGrafter"/>
</dbReference>
<dbReference type="PANTHER" id="PTHR48111">
    <property type="entry name" value="REGULATOR OF RPOS"/>
    <property type="match status" value="1"/>
</dbReference>
<evidence type="ECO:0000259" key="6">
    <source>
        <dbReference type="PROSITE" id="PS50110"/>
    </source>
</evidence>
<dbReference type="InterPro" id="IPR011006">
    <property type="entry name" value="CheY-like_superfamily"/>
</dbReference>
<dbReference type="PROSITE" id="PS51755">
    <property type="entry name" value="OMPR_PHOB"/>
    <property type="match status" value="1"/>
</dbReference>
<evidence type="ECO:0000256" key="3">
    <source>
        <dbReference type="ARBA" id="ARBA00023125"/>
    </source>
</evidence>
<reference evidence="8 9" key="1">
    <citation type="submission" date="2008-03" db="EMBL/GenBank/DDBJ databases">
        <title>Complete sequence of Leptothrix cholodnii SP-6.</title>
        <authorList>
            <consortium name="US DOE Joint Genome Institute"/>
            <person name="Copeland A."/>
            <person name="Lucas S."/>
            <person name="Lapidus A."/>
            <person name="Glavina del Rio T."/>
            <person name="Dalin E."/>
            <person name="Tice H."/>
            <person name="Bruce D."/>
            <person name="Goodwin L."/>
            <person name="Pitluck S."/>
            <person name="Chertkov O."/>
            <person name="Brettin T."/>
            <person name="Detter J.C."/>
            <person name="Han C."/>
            <person name="Kuske C.R."/>
            <person name="Schmutz J."/>
            <person name="Larimer F."/>
            <person name="Land M."/>
            <person name="Hauser L."/>
            <person name="Kyrpides N."/>
            <person name="Lykidis A."/>
            <person name="Emerson D."/>
            <person name="Richardson P."/>
        </authorList>
    </citation>
    <scope>NUCLEOTIDE SEQUENCE [LARGE SCALE GENOMIC DNA]</scope>
    <source>
        <strain evidence="9">ATCC 51168 / LMG 8142 / SP-6</strain>
    </source>
</reference>
<feature type="modified residue" description="4-aspartylphosphate" evidence="4">
    <location>
        <position position="53"/>
    </location>
</feature>
<dbReference type="RefSeq" id="WP_012346403.1">
    <property type="nucleotide sequence ID" value="NC_010524.1"/>
</dbReference>
<dbReference type="SMART" id="SM00862">
    <property type="entry name" value="Trans_reg_C"/>
    <property type="match status" value="1"/>
</dbReference>
<dbReference type="GO" id="GO:0032993">
    <property type="term" value="C:protein-DNA complex"/>
    <property type="evidence" value="ECO:0007669"/>
    <property type="project" value="TreeGrafter"/>
</dbReference>
<evidence type="ECO:0000256" key="1">
    <source>
        <dbReference type="ARBA" id="ARBA00022553"/>
    </source>
</evidence>
<dbReference type="OrthoDB" id="9802426at2"/>
<dbReference type="GO" id="GO:0005829">
    <property type="term" value="C:cytosol"/>
    <property type="evidence" value="ECO:0007669"/>
    <property type="project" value="TreeGrafter"/>
</dbReference>
<dbReference type="PANTHER" id="PTHR48111:SF40">
    <property type="entry name" value="PHOSPHATE REGULON TRANSCRIPTIONAL REGULATORY PROTEIN PHOB"/>
    <property type="match status" value="1"/>
</dbReference>
<dbReference type="KEGG" id="lch:Lcho_1373"/>
<keyword evidence="1 4" id="KW-0597">Phosphoprotein</keyword>
<dbReference type="Gene3D" id="1.10.10.10">
    <property type="entry name" value="Winged helix-like DNA-binding domain superfamily/Winged helix DNA-binding domain"/>
    <property type="match status" value="1"/>
</dbReference>
<evidence type="ECO:0000313" key="9">
    <source>
        <dbReference type="Proteomes" id="UP000001693"/>
    </source>
</evidence>
<evidence type="ECO:0000256" key="2">
    <source>
        <dbReference type="ARBA" id="ARBA00023012"/>
    </source>
</evidence>
<feature type="domain" description="OmpR/PhoB-type" evidence="7">
    <location>
        <begin position="130"/>
        <end position="228"/>
    </location>
</feature>
<dbReference type="CDD" id="cd00383">
    <property type="entry name" value="trans_reg_C"/>
    <property type="match status" value="1"/>
</dbReference>
<dbReference type="SUPFAM" id="SSF46894">
    <property type="entry name" value="C-terminal effector domain of the bipartite response regulators"/>
    <property type="match status" value="1"/>
</dbReference>
<proteinExistence type="predicted"/>
<feature type="domain" description="Response regulatory" evidence="6">
    <location>
        <begin position="4"/>
        <end position="121"/>
    </location>
</feature>